<proteinExistence type="predicted"/>
<dbReference type="PATRIC" id="fig|1122147.4.peg.348"/>
<keyword evidence="1" id="KW-0472">Membrane</keyword>
<comment type="caution">
    <text evidence="2">The sequence shown here is derived from an EMBL/GenBank/DDBJ whole genome shotgun (WGS) entry which is preliminary data.</text>
</comment>
<feature type="transmembrane region" description="Helical" evidence="1">
    <location>
        <begin position="21"/>
        <end position="41"/>
    </location>
</feature>
<reference evidence="2 3" key="1">
    <citation type="journal article" date="2015" name="Genome Announc.">
        <title>Expanding the biotechnology potential of lactobacilli through comparative genomics of 213 strains and associated genera.</title>
        <authorList>
            <person name="Sun Z."/>
            <person name="Harris H.M."/>
            <person name="McCann A."/>
            <person name="Guo C."/>
            <person name="Argimon S."/>
            <person name="Zhang W."/>
            <person name="Yang X."/>
            <person name="Jeffery I.B."/>
            <person name="Cooney J.C."/>
            <person name="Kagawa T.F."/>
            <person name="Liu W."/>
            <person name="Song Y."/>
            <person name="Salvetti E."/>
            <person name="Wrobel A."/>
            <person name="Rasinkangas P."/>
            <person name="Parkhill J."/>
            <person name="Rea M.C."/>
            <person name="O'Sullivan O."/>
            <person name="Ritari J."/>
            <person name="Douillard F.P."/>
            <person name="Paul Ross R."/>
            <person name="Yang R."/>
            <person name="Briner A.E."/>
            <person name="Felis G.E."/>
            <person name="de Vos W.M."/>
            <person name="Barrangou R."/>
            <person name="Klaenhammer T.R."/>
            <person name="Caufield P.W."/>
            <person name="Cui Y."/>
            <person name="Zhang H."/>
            <person name="O'Toole P.W."/>
        </authorList>
    </citation>
    <scope>NUCLEOTIDE SEQUENCE [LARGE SCALE GENOMIC DNA]</scope>
    <source>
        <strain evidence="2 3">DSM 16991</strain>
    </source>
</reference>
<dbReference type="EMBL" id="AZFW01000091">
    <property type="protein sequence ID" value="KRM26028.1"/>
    <property type="molecule type" value="Genomic_DNA"/>
</dbReference>
<protein>
    <submittedName>
        <fullName evidence="2">Uncharacterized protein</fullName>
    </submittedName>
</protein>
<name>A0A0R1XGH9_9LACO</name>
<keyword evidence="1" id="KW-0812">Transmembrane</keyword>
<evidence type="ECO:0000313" key="3">
    <source>
        <dbReference type="Proteomes" id="UP000050949"/>
    </source>
</evidence>
<dbReference type="AlphaFoldDB" id="A0A0R1XGH9"/>
<organism evidence="2 3">
    <name type="scientific">Schleiferilactobacillus harbinensis DSM 16991</name>
    <dbReference type="NCBI Taxonomy" id="1122147"/>
    <lineage>
        <taxon>Bacteria</taxon>
        <taxon>Bacillati</taxon>
        <taxon>Bacillota</taxon>
        <taxon>Bacilli</taxon>
        <taxon>Lactobacillales</taxon>
        <taxon>Lactobacillaceae</taxon>
        <taxon>Schleiferilactobacillus</taxon>
    </lineage>
</organism>
<dbReference type="eggNOG" id="ENOG5030BHZ">
    <property type="taxonomic scope" value="Bacteria"/>
</dbReference>
<sequence length="75" mass="8282">MQKKQTDQEEKKKTPTPLETVIFTAIVLVGMLLTAGIAKLLRLDQDTTLIIEIIAFVVVVLGGNYLSKILAKKLD</sequence>
<feature type="transmembrane region" description="Helical" evidence="1">
    <location>
        <begin position="47"/>
        <end position="66"/>
    </location>
</feature>
<evidence type="ECO:0000256" key="1">
    <source>
        <dbReference type="SAM" id="Phobius"/>
    </source>
</evidence>
<gene>
    <name evidence="2" type="ORF">FC91_GL000335</name>
</gene>
<dbReference type="Proteomes" id="UP000050949">
    <property type="component" value="Unassembled WGS sequence"/>
</dbReference>
<accession>A0A0R1XGH9</accession>
<keyword evidence="1" id="KW-1133">Transmembrane helix</keyword>
<dbReference type="RefSeq" id="WP_027828949.1">
    <property type="nucleotide sequence ID" value="NZ_AUEH01000034.1"/>
</dbReference>
<evidence type="ECO:0000313" key="2">
    <source>
        <dbReference type="EMBL" id="KRM26028.1"/>
    </source>
</evidence>